<evidence type="ECO:0000256" key="2">
    <source>
        <dbReference type="ARBA" id="ARBA00004664"/>
    </source>
</evidence>
<dbReference type="GO" id="GO:0004640">
    <property type="term" value="F:phosphoribosylanthranilate isomerase activity"/>
    <property type="evidence" value="ECO:0007669"/>
    <property type="project" value="UniProtKB-UniRule"/>
</dbReference>
<comment type="catalytic activity">
    <reaction evidence="1 9">
        <text>N-(5-phospho-beta-D-ribosyl)anthranilate = 1-(2-carboxyphenylamino)-1-deoxy-D-ribulose 5-phosphate</text>
        <dbReference type="Rhea" id="RHEA:21540"/>
        <dbReference type="ChEBI" id="CHEBI:18277"/>
        <dbReference type="ChEBI" id="CHEBI:58613"/>
        <dbReference type="EC" id="5.3.1.24"/>
    </reaction>
</comment>
<dbReference type="PANTHER" id="PTHR42894">
    <property type="entry name" value="N-(5'-PHOSPHORIBOSYL)ANTHRANILATE ISOMERASE"/>
    <property type="match status" value="1"/>
</dbReference>
<evidence type="ECO:0000256" key="1">
    <source>
        <dbReference type="ARBA" id="ARBA00001164"/>
    </source>
</evidence>
<dbReference type="OrthoDB" id="9796196at2"/>
<organism evidence="11 12">
    <name type="scientific">Candidatus Phycosocius bacilliformis</name>
    <dbReference type="NCBI Taxonomy" id="1445552"/>
    <lineage>
        <taxon>Bacteria</taxon>
        <taxon>Pseudomonadati</taxon>
        <taxon>Pseudomonadota</taxon>
        <taxon>Alphaproteobacteria</taxon>
        <taxon>Caulobacterales</taxon>
        <taxon>Caulobacterales incertae sedis</taxon>
        <taxon>Candidatus Phycosocius</taxon>
    </lineage>
</organism>
<dbReference type="EMBL" id="BFBR01000004">
    <property type="protein sequence ID" value="GBF57901.1"/>
    <property type="molecule type" value="Genomic_DNA"/>
</dbReference>
<evidence type="ECO:0000313" key="11">
    <source>
        <dbReference type="EMBL" id="GBF57901.1"/>
    </source>
</evidence>
<feature type="domain" description="N-(5'phosphoribosyl) anthranilate isomerase (PRAI)" evidence="10">
    <location>
        <begin position="6"/>
        <end position="208"/>
    </location>
</feature>
<evidence type="ECO:0000256" key="4">
    <source>
        <dbReference type="ARBA" id="ARBA00022272"/>
    </source>
</evidence>
<keyword evidence="6 9" id="KW-0822">Tryptophan biosynthesis</keyword>
<dbReference type="Proteomes" id="UP000245086">
    <property type="component" value="Unassembled WGS sequence"/>
</dbReference>
<dbReference type="CDD" id="cd00405">
    <property type="entry name" value="PRAI"/>
    <property type="match status" value="1"/>
</dbReference>
<accession>A0A2P2EA16</accession>
<comment type="caution">
    <text evidence="11">The sequence shown here is derived from an EMBL/GenBank/DDBJ whole genome shotgun (WGS) entry which is preliminary data.</text>
</comment>
<dbReference type="GO" id="GO:0000162">
    <property type="term" value="P:L-tryptophan biosynthetic process"/>
    <property type="evidence" value="ECO:0007669"/>
    <property type="project" value="UniProtKB-UniRule"/>
</dbReference>
<comment type="pathway">
    <text evidence="2 9">Amino-acid biosynthesis; L-tryptophan biosynthesis; L-tryptophan from chorismate: step 3/5.</text>
</comment>
<name>A0A2P2EA16_9PROT</name>
<keyword evidence="5 9" id="KW-0028">Amino-acid biosynthesis</keyword>
<dbReference type="NCBIfam" id="NF002295">
    <property type="entry name" value="PRK01222.1-1"/>
    <property type="match status" value="1"/>
</dbReference>
<dbReference type="UniPathway" id="UPA00035">
    <property type="reaction ID" value="UER00042"/>
</dbReference>
<dbReference type="SUPFAM" id="SSF51366">
    <property type="entry name" value="Ribulose-phoshate binding barrel"/>
    <property type="match status" value="1"/>
</dbReference>
<evidence type="ECO:0000256" key="6">
    <source>
        <dbReference type="ARBA" id="ARBA00022822"/>
    </source>
</evidence>
<dbReference type="InterPro" id="IPR001240">
    <property type="entry name" value="PRAI_dom"/>
</dbReference>
<evidence type="ECO:0000259" key="10">
    <source>
        <dbReference type="Pfam" id="PF00697"/>
    </source>
</evidence>
<evidence type="ECO:0000256" key="8">
    <source>
        <dbReference type="ARBA" id="ARBA00023235"/>
    </source>
</evidence>
<dbReference type="Gene3D" id="3.20.20.70">
    <property type="entry name" value="Aldolase class I"/>
    <property type="match status" value="1"/>
</dbReference>
<dbReference type="InterPro" id="IPR044643">
    <property type="entry name" value="TrpF_fam"/>
</dbReference>
<sequence length="213" mass="22652">MGRVEAKICGLKEPQHVLDALTHGAAFVGFVTFPNSPRHILPSDARPLAALAMGGAQTVSVLVDPDDALIEQVLTDLAPDFLQLQGGESPERCAHLRARGVGIIRAIGVAEPADLEKVKPYAGCVDYFLFDAKAPKKANRPGGLGQPFDWDILQGYRAEVPWFLSGGLSPDNVAEAVARTGARLVDVSSGVERAPGLKDSGRIKRFLDALPAH</sequence>
<dbReference type="PANTHER" id="PTHR42894:SF1">
    <property type="entry name" value="N-(5'-PHOSPHORIBOSYL)ANTHRANILATE ISOMERASE"/>
    <property type="match status" value="1"/>
</dbReference>
<proteinExistence type="inferred from homology"/>
<protein>
    <recommendedName>
        <fullName evidence="4 9">N-(5'-phosphoribosyl)anthranilate isomerase</fullName>
        <shortName evidence="9">PRAI</shortName>
        <ecNumber evidence="3 9">5.3.1.24</ecNumber>
    </recommendedName>
</protein>
<reference evidence="11 12" key="1">
    <citation type="journal article" date="2018" name="Genome Announc.">
        <title>Draft Genome Sequence of "Candidatus Phycosocius bacilliformis," an Alphaproteobacterial Ectosymbiont of the Hydrocarbon-Producing Green Alga Botryococcus braunii.</title>
        <authorList>
            <person name="Tanabe Y."/>
            <person name="Yamaguchi H."/>
            <person name="Watanabe M.M."/>
        </authorList>
    </citation>
    <scope>NUCLEOTIDE SEQUENCE [LARGE SCALE GENOMIC DNA]</scope>
    <source>
        <strain evidence="11 12">BOTRYCO-2</strain>
    </source>
</reference>
<evidence type="ECO:0000256" key="5">
    <source>
        <dbReference type="ARBA" id="ARBA00022605"/>
    </source>
</evidence>
<dbReference type="Pfam" id="PF00697">
    <property type="entry name" value="PRAI"/>
    <property type="match status" value="1"/>
</dbReference>
<dbReference type="AlphaFoldDB" id="A0A2P2EA16"/>
<dbReference type="InterPro" id="IPR011060">
    <property type="entry name" value="RibuloseP-bd_barrel"/>
</dbReference>
<comment type="similarity">
    <text evidence="9">Belongs to the TrpF family.</text>
</comment>
<evidence type="ECO:0000256" key="9">
    <source>
        <dbReference type="HAMAP-Rule" id="MF_00135"/>
    </source>
</evidence>
<dbReference type="HAMAP" id="MF_00135">
    <property type="entry name" value="PRAI"/>
    <property type="match status" value="1"/>
</dbReference>
<evidence type="ECO:0000313" key="12">
    <source>
        <dbReference type="Proteomes" id="UP000245086"/>
    </source>
</evidence>
<evidence type="ECO:0000256" key="7">
    <source>
        <dbReference type="ARBA" id="ARBA00023141"/>
    </source>
</evidence>
<keyword evidence="7 9" id="KW-0057">Aromatic amino acid biosynthesis</keyword>
<dbReference type="InterPro" id="IPR013785">
    <property type="entry name" value="Aldolase_TIM"/>
</dbReference>
<dbReference type="EC" id="5.3.1.24" evidence="3 9"/>
<gene>
    <name evidence="9 11" type="primary">trpF</name>
    <name evidence="11" type="ORF">PbB2_01571</name>
</gene>
<keyword evidence="8 9" id="KW-0413">Isomerase</keyword>
<evidence type="ECO:0000256" key="3">
    <source>
        <dbReference type="ARBA" id="ARBA00012572"/>
    </source>
</evidence>
<keyword evidence="12" id="KW-1185">Reference proteome</keyword>